<dbReference type="EMBL" id="GBRH01227749">
    <property type="protein sequence ID" value="JAD70146.1"/>
    <property type="molecule type" value="Transcribed_RNA"/>
</dbReference>
<sequence>MELTKFMSVNIFSVFGLVMNVDVLFPIGLSFSSLQ</sequence>
<reference evidence="2" key="2">
    <citation type="journal article" date="2015" name="Data Brief">
        <title>Shoot transcriptome of the giant reed, Arundo donax.</title>
        <authorList>
            <person name="Barrero R.A."/>
            <person name="Guerrero F.D."/>
            <person name="Moolhuijzen P."/>
            <person name="Goolsby J.A."/>
            <person name="Tidwell J."/>
            <person name="Bellgard S.E."/>
            <person name="Bellgard M.I."/>
        </authorList>
    </citation>
    <scope>NUCLEOTIDE SEQUENCE</scope>
    <source>
        <tissue evidence="2">Shoot tissue taken approximately 20 cm above the soil surface</tissue>
    </source>
</reference>
<organism evidence="2">
    <name type="scientific">Arundo donax</name>
    <name type="common">Giant reed</name>
    <name type="synonym">Donax arundinaceus</name>
    <dbReference type="NCBI Taxonomy" id="35708"/>
    <lineage>
        <taxon>Eukaryota</taxon>
        <taxon>Viridiplantae</taxon>
        <taxon>Streptophyta</taxon>
        <taxon>Embryophyta</taxon>
        <taxon>Tracheophyta</taxon>
        <taxon>Spermatophyta</taxon>
        <taxon>Magnoliopsida</taxon>
        <taxon>Liliopsida</taxon>
        <taxon>Poales</taxon>
        <taxon>Poaceae</taxon>
        <taxon>PACMAD clade</taxon>
        <taxon>Arundinoideae</taxon>
        <taxon>Arundineae</taxon>
        <taxon>Arundo</taxon>
    </lineage>
</organism>
<dbReference type="AlphaFoldDB" id="A0A0A9C3L4"/>
<name>A0A0A9C3L4_ARUDO</name>
<reference evidence="2" key="1">
    <citation type="submission" date="2014-09" db="EMBL/GenBank/DDBJ databases">
        <authorList>
            <person name="Magalhaes I.L.F."/>
            <person name="Oliveira U."/>
            <person name="Santos F.R."/>
            <person name="Vidigal T.H.D.A."/>
            <person name="Brescovit A.D."/>
            <person name="Santos A.J."/>
        </authorList>
    </citation>
    <scope>NUCLEOTIDE SEQUENCE</scope>
    <source>
        <tissue evidence="2">Shoot tissue taken approximately 20 cm above the soil surface</tissue>
    </source>
</reference>
<evidence type="ECO:0000313" key="2">
    <source>
        <dbReference type="EMBL" id="JAD70146.1"/>
    </source>
</evidence>
<keyword evidence="1" id="KW-0812">Transmembrane</keyword>
<accession>A0A0A9C3L4</accession>
<keyword evidence="1" id="KW-0472">Membrane</keyword>
<protein>
    <submittedName>
        <fullName evidence="2">Uncharacterized protein</fullName>
    </submittedName>
</protein>
<evidence type="ECO:0000256" key="1">
    <source>
        <dbReference type="SAM" id="Phobius"/>
    </source>
</evidence>
<feature type="transmembrane region" description="Helical" evidence="1">
    <location>
        <begin position="6"/>
        <end position="29"/>
    </location>
</feature>
<proteinExistence type="predicted"/>
<keyword evidence="1" id="KW-1133">Transmembrane helix</keyword>